<protein>
    <submittedName>
        <fullName evidence="1">Uncharacterized protein</fullName>
    </submittedName>
</protein>
<dbReference type="AlphaFoldDB" id="A0A1W6N5A9"/>
<evidence type="ECO:0000313" key="2">
    <source>
        <dbReference type="Proteomes" id="UP000237351"/>
    </source>
</evidence>
<organism evidence="1 2">
    <name type="scientific">Candidatus Nucleicultrix amoebiphila FS5</name>
    <dbReference type="NCBI Taxonomy" id="1414854"/>
    <lineage>
        <taxon>Bacteria</taxon>
        <taxon>Pseudomonadati</taxon>
        <taxon>Pseudomonadota</taxon>
        <taxon>Alphaproteobacteria</taxon>
        <taxon>Holosporales</taxon>
        <taxon>Candidatus Nucleicultricaceae</taxon>
        <taxon>Candidatus Nucleicultrix</taxon>
    </lineage>
</organism>
<evidence type="ECO:0000313" key="1">
    <source>
        <dbReference type="EMBL" id="ARN85055.1"/>
    </source>
</evidence>
<dbReference type="Proteomes" id="UP000237351">
    <property type="component" value="Chromosome"/>
</dbReference>
<reference evidence="1 2" key="1">
    <citation type="submission" date="2014-06" db="EMBL/GenBank/DDBJ databases">
        <title>The genome of the endonuclear symbiont Nucleicultrix amoebiphila.</title>
        <authorList>
            <person name="Schulz F."/>
            <person name="Horn M."/>
        </authorList>
    </citation>
    <scope>NUCLEOTIDE SEQUENCE [LARGE SCALE GENOMIC DNA]</scope>
    <source>
        <strain evidence="1 2">FS5</strain>
    </source>
</reference>
<dbReference type="STRING" id="1414854.GQ61_06860"/>
<keyword evidence="2" id="KW-1185">Reference proteome</keyword>
<dbReference type="OrthoDB" id="5634725at2"/>
<proteinExistence type="predicted"/>
<dbReference type="EMBL" id="CP008743">
    <property type="protein sequence ID" value="ARN85055.1"/>
    <property type="molecule type" value="Genomic_DNA"/>
</dbReference>
<dbReference type="RefSeq" id="WP_085784573.1">
    <property type="nucleotide sequence ID" value="NZ_CP008743.1"/>
</dbReference>
<accession>A0A1W6N5A9</accession>
<gene>
    <name evidence="1" type="ORF">GQ61_06860</name>
</gene>
<dbReference type="KEGG" id="naf:GQ61_06860"/>
<sequence>MKKNLLLTSQDYGSGVNLIPLYNNTRLHDLFNVGVILSGPSCSLMSKRNTVKESGVKKGLSLIYNIQTTENIAHKAKQCIEDFKPDILMTGISGIGIGVDEAALSLCKGHIKTFSYQDYWGHLNYSIEMQADHLFVLDSLAAQITSEKSSSAITIAGAMKYEYYDQYCKEEIYQQLQNSKNLTDKYWVFVGQPLWHLESYKRTLEIVSDKAGKEKRKLFYIPHPAESPKEHNNIDLLRINFYSESLGVNKEAFTLNAEKMVTCYSSFAFDILLLKKILQQDTPDVVVLLLYDEMREFHQRHSGGLSFFPLKGKGITEISSVKDLDLLFHSPSNKESFSLDCYQNATEKIINCLNS</sequence>
<name>A0A1W6N5A9_9PROT</name>